<feature type="domain" description="N-acetyltransferase" evidence="1">
    <location>
        <begin position="37"/>
        <end position="192"/>
    </location>
</feature>
<dbReference type="RefSeq" id="WP_382372363.1">
    <property type="nucleotide sequence ID" value="NZ_JBHRZI010000011.1"/>
</dbReference>
<dbReference type="EMBL" id="JBHRZI010000011">
    <property type="protein sequence ID" value="MFC3892626.1"/>
    <property type="molecule type" value="Genomic_DNA"/>
</dbReference>
<dbReference type="InterPro" id="IPR016181">
    <property type="entry name" value="Acyl_CoA_acyltransferase"/>
</dbReference>
<keyword evidence="2" id="KW-0012">Acyltransferase</keyword>
<dbReference type="PANTHER" id="PTHR43441:SF10">
    <property type="entry name" value="ACETYLTRANSFERASE"/>
    <property type="match status" value="1"/>
</dbReference>
<name>A0ABV8BU02_9PSEU</name>
<comment type="caution">
    <text evidence="2">The sequence shown here is derived from an EMBL/GenBank/DDBJ whole genome shotgun (WGS) entry which is preliminary data.</text>
</comment>
<proteinExistence type="predicted"/>
<sequence length="194" mass="21342">MPLLVSPAHPAGTLKSLRQPTIDGDGLVLRPWRGSDAEVVKAAFDCPDIQRWHARCMDSRDEALAWIEGWESRWDDETDASWAIAVEDRVVGQVGLRGVSLFESSAELSYWVLPAARGAGVAGRATLALTRWSFDVVGLHRIFLRHSTGNLASCRVAAKLGFSDEGTQRGVLLHADGWHDAHTHARLRTDRPSL</sequence>
<dbReference type="Gene3D" id="3.40.630.30">
    <property type="match status" value="1"/>
</dbReference>
<dbReference type="SUPFAM" id="SSF55729">
    <property type="entry name" value="Acyl-CoA N-acyltransferases (Nat)"/>
    <property type="match status" value="1"/>
</dbReference>
<evidence type="ECO:0000313" key="2">
    <source>
        <dbReference type="EMBL" id="MFC3892626.1"/>
    </source>
</evidence>
<dbReference type="InterPro" id="IPR051908">
    <property type="entry name" value="Ribosomal_N-acetyltransferase"/>
</dbReference>
<dbReference type="PANTHER" id="PTHR43441">
    <property type="entry name" value="RIBOSOMAL-PROTEIN-SERINE ACETYLTRANSFERASE"/>
    <property type="match status" value="1"/>
</dbReference>
<gene>
    <name evidence="2" type="ORF">ACFOWZ_14180</name>
</gene>
<dbReference type="GO" id="GO:0016746">
    <property type="term" value="F:acyltransferase activity"/>
    <property type="evidence" value="ECO:0007669"/>
    <property type="project" value="UniProtKB-KW"/>
</dbReference>
<dbReference type="InterPro" id="IPR000182">
    <property type="entry name" value="GNAT_dom"/>
</dbReference>
<protein>
    <submittedName>
        <fullName evidence="2">GNAT family N-acetyltransferase</fullName>
        <ecNumber evidence="2">2.3.-.-</ecNumber>
    </submittedName>
</protein>
<keyword evidence="3" id="KW-1185">Reference proteome</keyword>
<evidence type="ECO:0000259" key="1">
    <source>
        <dbReference type="PROSITE" id="PS51186"/>
    </source>
</evidence>
<evidence type="ECO:0000313" key="3">
    <source>
        <dbReference type="Proteomes" id="UP001595690"/>
    </source>
</evidence>
<reference evidence="3" key="1">
    <citation type="journal article" date="2019" name="Int. J. Syst. Evol. Microbiol.">
        <title>The Global Catalogue of Microorganisms (GCM) 10K type strain sequencing project: providing services to taxonomists for standard genome sequencing and annotation.</title>
        <authorList>
            <consortium name="The Broad Institute Genomics Platform"/>
            <consortium name="The Broad Institute Genome Sequencing Center for Infectious Disease"/>
            <person name="Wu L."/>
            <person name="Ma J."/>
        </authorList>
    </citation>
    <scope>NUCLEOTIDE SEQUENCE [LARGE SCALE GENOMIC DNA]</scope>
    <source>
        <strain evidence="3">CGMCC 4.7405</strain>
    </source>
</reference>
<accession>A0ABV8BU02</accession>
<dbReference type="PROSITE" id="PS51186">
    <property type="entry name" value="GNAT"/>
    <property type="match status" value="1"/>
</dbReference>
<keyword evidence="2" id="KW-0808">Transferase</keyword>
<dbReference type="EC" id="2.3.-.-" evidence="2"/>
<dbReference type="Pfam" id="PF13302">
    <property type="entry name" value="Acetyltransf_3"/>
    <property type="match status" value="1"/>
</dbReference>
<organism evidence="2 3">
    <name type="scientific">Lentzea rhizosphaerae</name>
    <dbReference type="NCBI Taxonomy" id="2041025"/>
    <lineage>
        <taxon>Bacteria</taxon>
        <taxon>Bacillati</taxon>
        <taxon>Actinomycetota</taxon>
        <taxon>Actinomycetes</taxon>
        <taxon>Pseudonocardiales</taxon>
        <taxon>Pseudonocardiaceae</taxon>
        <taxon>Lentzea</taxon>
    </lineage>
</organism>
<dbReference type="Proteomes" id="UP001595690">
    <property type="component" value="Unassembled WGS sequence"/>
</dbReference>